<dbReference type="AlphaFoldDB" id="A0A8C6WF58"/>
<keyword evidence="2" id="KW-1185">Reference proteome</keyword>
<dbReference type="SUPFAM" id="SSF52540">
    <property type="entry name" value="P-loop containing nucleoside triphosphate hydrolases"/>
    <property type="match status" value="1"/>
</dbReference>
<accession>A0A8C6WF58</accession>
<evidence type="ECO:0008006" key="3">
    <source>
        <dbReference type="Google" id="ProtNLM"/>
    </source>
</evidence>
<protein>
    <recommendedName>
        <fullName evidence="3">Ras-related protein Rab-38</fullName>
    </recommendedName>
</protein>
<dbReference type="Gene3D" id="3.40.50.300">
    <property type="entry name" value="P-loop containing nucleotide triphosphate hydrolases"/>
    <property type="match status" value="1"/>
</dbReference>
<proteinExistence type="predicted"/>
<name>A0A8C6WF58_9GOBI</name>
<organism evidence="1 2">
    <name type="scientific">Neogobius melanostomus</name>
    <name type="common">round goby</name>
    <dbReference type="NCBI Taxonomy" id="47308"/>
    <lineage>
        <taxon>Eukaryota</taxon>
        <taxon>Metazoa</taxon>
        <taxon>Chordata</taxon>
        <taxon>Craniata</taxon>
        <taxon>Vertebrata</taxon>
        <taxon>Euteleostomi</taxon>
        <taxon>Actinopterygii</taxon>
        <taxon>Neopterygii</taxon>
        <taxon>Teleostei</taxon>
        <taxon>Neoteleostei</taxon>
        <taxon>Acanthomorphata</taxon>
        <taxon>Gobiaria</taxon>
        <taxon>Gobiiformes</taxon>
        <taxon>Gobioidei</taxon>
        <taxon>Gobiidae</taxon>
        <taxon>Benthophilinae</taxon>
        <taxon>Neogobiini</taxon>
        <taxon>Neogobius</taxon>
    </lineage>
</organism>
<dbReference type="Proteomes" id="UP000694523">
    <property type="component" value="Unplaced"/>
</dbReference>
<reference evidence="1" key="2">
    <citation type="submission" date="2025-09" db="UniProtKB">
        <authorList>
            <consortium name="Ensembl"/>
        </authorList>
    </citation>
    <scope>IDENTIFICATION</scope>
</reference>
<sequence>MQQERHFKVLVIGDLGRYRATIGVDFGLKVLNWDHKTVVRLQLWDIAGEFVCAGSNLIPFHIELTQRGV</sequence>
<dbReference type="InterPro" id="IPR027417">
    <property type="entry name" value="P-loop_NTPase"/>
</dbReference>
<evidence type="ECO:0000313" key="2">
    <source>
        <dbReference type="Proteomes" id="UP000694523"/>
    </source>
</evidence>
<dbReference type="Ensembl" id="ENSNMLT00000003249.1">
    <property type="protein sequence ID" value="ENSNMLP00000002822.1"/>
    <property type="gene ID" value="ENSNMLG00000002044.1"/>
</dbReference>
<reference evidence="1" key="1">
    <citation type="submission" date="2025-08" db="UniProtKB">
        <authorList>
            <consortium name="Ensembl"/>
        </authorList>
    </citation>
    <scope>IDENTIFICATION</scope>
</reference>
<evidence type="ECO:0000313" key="1">
    <source>
        <dbReference type="Ensembl" id="ENSNMLP00000002822.1"/>
    </source>
</evidence>